<evidence type="ECO:0008006" key="3">
    <source>
        <dbReference type="Google" id="ProtNLM"/>
    </source>
</evidence>
<dbReference type="EMBL" id="JBJIAB010000011">
    <property type="protein sequence ID" value="MFL0165587.1"/>
    <property type="molecule type" value="Genomic_DNA"/>
</dbReference>
<comment type="caution">
    <text evidence="1">The sequence shown here is derived from an EMBL/GenBank/DDBJ whole genome shotgun (WGS) entry which is preliminary data.</text>
</comment>
<reference evidence="1 2" key="1">
    <citation type="submission" date="2024-11" db="EMBL/GenBank/DDBJ databases">
        <authorList>
            <person name="Heng Y.C."/>
            <person name="Lim A.C.H."/>
            <person name="Lee J.K.Y."/>
            <person name="Kittelmann S."/>
        </authorList>
    </citation>
    <scope>NUCLEOTIDE SEQUENCE [LARGE SCALE GENOMIC DNA]</scope>
    <source>
        <strain evidence="1 2">WILCCON 0112</strain>
    </source>
</reference>
<dbReference type="Pfam" id="PF22337">
    <property type="entry name" value="Phage_fiber_rpt"/>
    <property type="match status" value="1"/>
</dbReference>
<evidence type="ECO:0000313" key="2">
    <source>
        <dbReference type="Proteomes" id="UP001623600"/>
    </source>
</evidence>
<proteinExistence type="predicted"/>
<dbReference type="RefSeq" id="WP_406761196.1">
    <property type="nucleotide sequence ID" value="NZ_JBJIAB010000011.1"/>
</dbReference>
<protein>
    <recommendedName>
        <fullName evidence="3">Tail fiber protein</fullName>
    </recommendedName>
</protein>
<gene>
    <name evidence="1" type="ORF">ACJDTP_10955</name>
</gene>
<organism evidence="1 2">
    <name type="scientific">Candidatus Clostridium helianthi</name>
    <dbReference type="NCBI Taxonomy" id="3381660"/>
    <lineage>
        <taxon>Bacteria</taxon>
        <taxon>Bacillati</taxon>
        <taxon>Bacillota</taxon>
        <taxon>Clostridia</taxon>
        <taxon>Eubacteriales</taxon>
        <taxon>Clostridiaceae</taxon>
        <taxon>Clostridium</taxon>
    </lineage>
</organism>
<evidence type="ECO:0000313" key="1">
    <source>
        <dbReference type="EMBL" id="MFL0165587.1"/>
    </source>
</evidence>
<dbReference type="InterPro" id="IPR054500">
    <property type="entry name" value="Phage_fiber_rpt"/>
</dbReference>
<accession>A0ABW8S5V8</accession>
<keyword evidence="2" id="KW-1185">Reference proteome</keyword>
<name>A0ABW8S5V8_9CLOT</name>
<dbReference type="Proteomes" id="UP001623600">
    <property type="component" value="Unassembled WGS sequence"/>
</dbReference>
<sequence length="457" mass="49820">MEVSKFNEKLNKVDNNIYVIEEIVTPVKGIYEAELIHDNANLSTLNVYTGAKLTGDKISNYSTSTPSLTPWKTIIKIFSDKSPLYISYETTGDQVEAEDINNLQDAVVETQESLNSEIDRAIGAENTLTTNLTNEVNRATLAENTLNNNLNSEINRAKSAESTLSTNLNSEITRAKNSESALNDALAAEVNRAKASENTLNDNINEEKTRAANAEKFLTDNLSSEVNRAKQTEDSIKSDINANRSNWNDAYNKRHVHNNKEILDGLGKNVDGDLTFNGGKIVSTTVNGLTDDVTIQGGNNITIVKEGNSIVVSAAGGQEKIVTNTPISILTTNWTLDTTVTPSRYNVTIQHNLNDSNILVGVYNGTKMLEMVEVQIKDDNSIILYNYEAIDCKVIINSSGQPTEVIDNLDSSESNKALSAKQGKILKELINSVEGGVLIGDTLANAQPISLFMKIIG</sequence>